<evidence type="ECO:0000313" key="1">
    <source>
        <dbReference type="EMBL" id="AYO30967.1"/>
    </source>
</evidence>
<protein>
    <submittedName>
        <fullName evidence="1">YbaB/EbfC family DNA-binding protein</fullName>
    </submittedName>
</protein>
<gene>
    <name evidence="1" type="ORF">D2962_10430</name>
</gene>
<proteinExistence type="predicted"/>
<organism evidence="1 2">
    <name type="scientific">Biomaibacter acetigenes</name>
    <dbReference type="NCBI Taxonomy" id="2316383"/>
    <lineage>
        <taxon>Bacteria</taxon>
        <taxon>Bacillati</taxon>
        <taxon>Bacillota</taxon>
        <taxon>Clostridia</taxon>
        <taxon>Thermosediminibacterales</taxon>
        <taxon>Tepidanaerobacteraceae</taxon>
        <taxon>Biomaibacter</taxon>
    </lineage>
</organism>
<reference evidence="1 2" key="1">
    <citation type="submission" date="2018-10" db="EMBL/GenBank/DDBJ databases">
        <authorList>
            <person name="Zhang X."/>
        </authorList>
    </citation>
    <scope>NUCLEOTIDE SEQUENCE [LARGE SCALE GENOMIC DNA]</scope>
    <source>
        <strain evidence="1 2">SK-G1</strain>
    </source>
</reference>
<sequence>MLGDMEKMVKMFQDEIKHLKDELRNTHFTGESSDGKVIVTFNGLEELVDVNFYMEEMDPEVKKSLEQGTTQAVSRALIKVKDHLKQKFSDTGMFGGI</sequence>
<dbReference type="AlphaFoldDB" id="A0A3G2R843"/>
<dbReference type="GO" id="GO:0003677">
    <property type="term" value="F:DNA binding"/>
    <property type="evidence" value="ECO:0007669"/>
    <property type="project" value="UniProtKB-KW"/>
</dbReference>
<dbReference type="Pfam" id="PF02575">
    <property type="entry name" value="YbaB_DNA_bd"/>
    <property type="match status" value="1"/>
</dbReference>
<name>A0A3G2R843_9FIRM</name>
<dbReference type="EMBL" id="CP033169">
    <property type="protein sequence ID" value="AYO30967.1"/>
    <property type="molecule type" value="Genomic_DNA"/>
</dbReference>
<dbReference type="KEGG" id="bacg:D2962_10430"/>
<keyword evidence="2" id="KW-1185">Reference proteome</keyword>
<dbReference type="InterPro" id="IPR004401">
    <property type="entry name" value="YbaB/EbfC"/>
</dbReference>
<evidence type="ECO:0000313" key="2">
    <source>
        <dbReference type="Proteomes" id="UP000280960"/>
    </source>
</evidence>
<dbReference type="Proteomes" id="UP000280960">
    <property type="component" value="Chromosome"/>
</dbReference>
<accession>A0A3G2R843</accession>
<dbReference type="Gene3D" id="3.30.1310.10">
    <property type="entry name" value="Nucleoid-associated protein YbaB-like domain"/>
    <property type="match status" value="1"/>
</dbReference>
<keyword evidence="1" id="KW-0238">DNA-binding</keyword>
<dbReference type="RefSeq" id="WP_120768948.1">
    <property type="nucleotide sequence ID" value="NZ_CP033169.1"/>
</dbReference>
<dbReference type="InterPro" id="IPR036894">
    <property type="entry name" value="YbaB-like_sf"/>
</dbReference>
<dbReference type="SUPFAM" id="SSF82607">
    <property type="entry name" value="YbaB-like"/>
    <property type="match status" value="1"/>
</dbReference>